<protein>
    <submittedName>
        <fullName evidence="1">BREX-3 system P-loop-containing protein BrxF</fullName>
    </submittedName>
</protein>
<dbReference type="EMBL" id="PKMC02000005">
    <property type="protein sequence ID" value="MEO9178167.1"/>
    <property type="molecule type" value="Genomic_DNA"/>
</dbReference>
<dbReference type="Proteomes" id="UP001228955">
    <property type="component" value="Chromosome"/>
</dbReference>
<evidence type="ECO:0000313" key="4">
    <source>
        <dbReference type="Proteomes" id="UP000234197"/>
    </source>
</evidence>
<dbReference type="STRING" id="29466.GCA_002005185_00166"/>
<dbReference type="EMBL" id="CP133463">
    <property type="protein sequence ID" value="WMS19322.1"/>
    <property type="molecule type" value="Genomic_DNA"/>
</dbReference>
<accession>A0A100YNN3</accession>
<evidence type="ECO:0000313" key="3">
    <source>
        <dbReference type="EMBL" id="WMS19322.1"/>
    </source>
</evidence>
<name>A0A100YNN3_VEIPA</name>
<dbReference type="InterPro" id="IPR027417">
    <property type="entry name" value="P-loop_NTPase"/>
</dbReference>
<dbReference type="RefSeq" id="WP_004695092.1">
    <property type="nucleotide sequence ID" value="NZ_AP031417.1"/>
</dbReference>
<evidence type="ECO:0000313" key="1">
    <source>
        <dbReference type="EMBL" id="MBS4893590.1"/>
    </source>
</evidence>
<dbReference type="GeneID" id="69654090"/>
<gene>
    <name evidence="1" type="primary">brxF</name>
    <name evidence="2" type="ORF">CYJ21_004320</name>
    <name evidence="1" type="ORF">KHZ90_07415</name>
    <name evidence="3" type="ORF">RDV51_07745</name>
</gene>
<dbReference type="InterPro" id="IPR048067">
    <property type="entry name" value="BREX_3_BrxF"/>
</dbReference>
<dbReference type="Gene3D" id="3.40.50.300">
    <property type="entry name" value="P-loop containing nucleotide triphosphate hydrolases"/>
    <property type="match status" value="1"/>
</dbReference>
<reference evidence="3" key="3">
    <citation type="submission" date="2023-08" db="EMBL/GenBank/DDBJ databases">
        <title>Veillonella_parvula_DSM 2007_complete_genome_hifiasm_Zymo_Research_D6332.</title>
        <authorList>
            <person name="Damerum A."/>
        </authorList>
    </citation>
    <scope>NUCLEOTIDE SEQUENCE</scope>
    <source>
        <strain evidence="3">DSM 2007</strain>
    </source>
</reference>
<dbReference type="Proteomes" id="UP000234197">
    <property type="component" value="Unassembled WGS sequence"/>
</dbReference>
<reference evidence="2" key="4">
    <citation type="submission" date="2024-04" db="EMBL/GenBank/DDBJ databases">
        <title>Na.</title>
        <authorList>
            <person name="Choi B."/>
        </authorList>
    </citation>
    <scope>NUCLEOTIDE SEQUENCE</scope>
    <source>
        <strain evidence="2">UMB0138</strain>
    </source>
</reference>
<reference evidence="1" key="2">
    <citation type="submission" date="2021-02" db="EMBL/GenBank/DDBJ databases">
        <title>Infant gut strain persistence is associated with maternal origin, phylogeny, and functional potential including surface adhesion and iron acquisition.</title>
        <authorList>
            <person name="Lou Y.C."/>
        </authorList>
    </citation>
    <scope>NUCLEOTIDE SEQUENCE</scope>
    <source>
        <strain evidence="1">L3_108_031G1_dasL3_108_031G1_concoct_20</strain>
    </source>
</reference>
<sequence>MVTVQDVKERWEKIQGDDERILFIVGGPGSGKSLLIRELSEQKGWKYLEAKQLIEEEFLLVPRDERPQLAEEVICRALSRSDTEVVLLDGINVFFAPILNLKPFELLKTISKKYPIVVGWRGHIEGDQLYLEHNNNPKHAVVSIAHPDHVIAID</sequence>
<evidence type="ECO:0000313" key="5">
    <source>
        <dbReference type="Proteomes" id="UP000778864"/>
    </source>
</evidence>
<dbReference type="AlphaFoldDB" id="A0A100YNN3"/>
<dbReference type="Proteomes" id="UP000778864">
    <property type="component" value="Unassembled WGS sequence"/>
</dbReference>
<dbReference type="SUPFAM" id="SSF52540">
    <property type="entry name" value="P-loop containing nucleoside triphosphate hydrolases"/>
    <property type="match status" value="1"/>
</dbReference>
<dbReference type="OMA" id="EIGHPEY"/>
<organism evidence="1 5">
    <name type="scientific">Veillonella parvula</name>
    <name type="common">Staphylococcus parvulus</name>
    <dbReference type="NCBI Taxonomy" id="29466"/>
    <lineage>
        <taxon>Bacteria</taxon>
        <taxon>Bacillati</taxon>
        <taxon>Bacillota</taxon>
        <taxon>Negativicutes</taxon>
        <taxon>Veillonellales</taxon>
        <taxon>Veillonellaceae</taxon>
        <taxon>Veillonella</taxon>
    </lineage>
</organism>
<dbReference type="NCBIfam" id="NF033453">
    <property type="entry name" value="BREX_3_BrxF"/>
    <property type="match status" value="1"/>
</dbReference>
<evidence type="ECO:0000313" key="2">
    <source>
        <dbReference type="EMBL" id="MEO9178167.1"/>
    </source>
</evidence>
<dbReference type="EMBL" id="JAGZMU010000003">
    <property type="protein sequence ID" value="MBS4893590.1"/>
    <property type="molecule type" value="Genomic_DNA"/>
</dbReference>
<reference evidence="2" key="1">
    <citation type="submission" date="2017-12" db="EMBL/GenBank/DDBJ databases">
        <authorList>
            <person name="Thomas-White K."/>
            <person name="Wolfe A.J."/>
        </authorList>
    </citation>
    <scope>NUCLEOTIDE SEQUENCE</scope>
    <source>
        <strain evidence="2">UMB0138</strain>
    </source>
</reference>
<proteinExistence type="predicted"/>
<keyword evidence="4" id="KW-1185">Reference proteome</keyword>